<dbReference type="STRING" id="1210090.GCA_001613185_06344"/>
<dbReference type="Proteomes" id="UP000252586">
    <property type="component" value="Unassembled WGS sequence"/>
</dbReference>
<dbReference type="EMBL" id="QNRE01000001">
    <property type="protein sequence ID" value="RBO97041.1"/>
    <property type="molecule type" value="Genomic_DNA"/>
</dbReference>
<dbReference type="AlphaFoldDB" id="A0A366E3U4"/>
<sequence length="120" mass="13155">MRSGSATVRQSSSVTCLDTAYGVTLRAIQQDLSAIRVWKHDDTTFEDSARANVAARGRSELVDLGDIDWCGPNRPDDPDEATATVSVRYERPSAETGSATARFRATYAKQGDRWQVCAIE</sequence>
<organism evidence="1 2">
    <name type="scientific">Nocardia puris</name>
    <dbReference type="NCBI Taxonomy" id="208602"/>
    <lineage>
        <taxon>Bacteria</taxon>
        <taxon>Bacillati</taxon>
        <taxon>Actinomycetota</taxon>
        <taxon>Actinomycetes</taxon>
        <taxon>Mycobacteriales</taxon>
        <taxon>Nocardiaceae</taxon>
        <taxon>Nocardia</taxon>
    </lineage>
</organism>
<proteinExistence type="predicted"/>
<protein>
    <submittedName>
        <fullName evidence="1">Uncharacterized protein</fullName>
    </submittedName>
</protein>
<comment type="caution">
    <text evidence="1">The sequence shown here is derived from an EMBL/GenBank/DDBJ whole genome shotgun (WGS) entry which is preliminary data.</text>
</comment>
<gene>
    <name evidence="1" type="ORF">DFR74_1011060</name>
</gene>
<name>A0A366E3U4_9NOCA</name>
<evidence type="ECO:0000313" key="1">
    <source>
        <dbReference type="EMBL" id="RBO97041.1"/>
    </source>
</evidence>
<reference evidence="1 2" key="1">
    <citation type="submission" date="2018-06" db="EMBL/GenBank/DDBJ databases">
        <title>Genomic Encyclopedia of Type Strains, Phase IV (KMG-IV): sequencing the most valuable type-strain genomes for metagenomic binning, comparative biology and taxonomic classification.</title>
        <authorList>
            <person name="Goeker M."/>
        </authorList>
    </citation>
    <scope>NUCLEOTIDE SEQUENCE [LARGE SCALE GENOMIC DNA]</scope>
    <source>
        <strain evidence="1 2">DSM 44599</strain>
    </source>
</reference>
<accession>A0A366E3U4</accession>
<evidence type="ECO:0000313" key="2">
    <source>
        <dbReference type="Proteomes" id="UP000252586"/>
    </source>
</evidence>
<keyword evidence="2" id="KW-1185">Reference proteome</keyword>